<gene>
    <name evidence="3" type="ORF">CEUSTIGMA_g1432.t1</name>
</gene>
<dbReference type="PANTHER" id="PTHR36777:SF2">
    <property type="entry name" value="EXPRESSED PROTEIN"/>
    <property type="match status" value="1"/>
</dbReference>
<dbReference type="AlphaFoldDB" id="A0A250WTM2"/>
<dbReference type="Proteomes" id="UP000232323">
    <property type="component" value="Unassembled WGS sequence"/>
</dbReference>
<keyword evidence="2" id="KW-0812">Transmembrane</keyword>
<keyword evidence="4" id="KW-1185">Reference proteome</keyword>
<dbReference type="STRING" id="1157962.A0A250WTM2"/>
<keyword evidence="2" id="KW-1133">Transmembrane helix</keyword>
<feature type="compositionally biased region" description="Basic and acidic residues" evidence="1">
    <location>
        <begin position="111"/>
        <end position="121"/>
    </location>
</feature>
<sequence length="121" mass="12842">MHRAKVFLPCASSPEGNSALTGFVSAGSKLVDSASSLVPESVPRPVAKAGITVLGILLVLGLIQKLISGFITMLILAGLGYYFFTRGEDVQQEKKSPDGGSGNEDLSDPLDDARRIMDKYK</sequence>
<dbReference type="OrthoDB" id="534175at2759"/>
<organism evidence="3 4">
    <name type="scientific">Chlamydomonas eustigma</name>
    <dbReference type="NCBI Taxonomy" id="1157962"/>
    <lineage>
        <taxon>Eukaryota</taxon>
        <taxon>Viridiplantae</taxon>
        <taxon>Chlorophyta</taxon>
        <taxon>core chlorophytes</taxon>
        <taxon>Chlorophyceae</taxon>
        <taxon>CS clade</taxon>
        <taxon>Chlamydomonadales</taxon>
        <taxon>Chlamydomonadaceae</taxon>
        <taxon>Chlamydomonas</taxon>
    </lineage>
</organism>
<proteinExistence type="predicted"/>
<feature type="region of interest" description="Disordered" evidence="1">
    <location>
        <begin position="92"/>
        <end position="121"/>
    </location>
</feature>
<evidence type="ECO:0000256" key="1">
    <source>
        <dbReference type="SAM" id="MobiDB-lite"/>
    </source>
</evidence>
<dbReference type="PANTHER" id="PTHR36777">
    <property type="entry name" value="EXPRESSED PROTEIN"/>
    <property type="match status" value="1"/>
</dbReference>
<name>A0A250WTM2_9CHLO</name>
<keyword evidence="2" id="KW-0472">Membrane</keyword>
<evidence type="ECO:0000256" key="2">
    <source>
        <dbReference type="SAM" id="Phobius"/>
    </source>
</evidence>
<dbReference type="EMBL" id="BEGY01000005">
    <property type="protein sequence ID" value="GAX73982.1"/>
    <property type="molecule type" value="Genomic_DNA"/>
</dbReference>
<reference evidence="3 4" key="1">
    <citation type="submission" date="2017-08" db="EMBL/GenBank/DDBJ databases">
        <title>Acidophilic green algal genome provides insights into adaptation to an acidic environment.</title>
        <authorList>
            <person name="Hirooka S."/>
            <person name="Hirose Y."/>
            <person name="Kanesaki Y."/>
            <person name="Higuchi S."/>
            <person name="Fujiwara T."/>
            <person name="Onuma R."/>
            <person name="Era A."/>
            <person name="Ohbayashi R."/>
            <person name="Uzuka A."/>
            <person name="Nozaki H."/>
            <person name="Yoshikawa H."/>
            <person name="Miyagishima S.Y."/>
        </authorList>
    </citation>
    <scope>NUCLEOTIDE SEQUENCE [LARGE SCALE GENOMIC DNA]</scope>
    <source>
        <strain evidence="3 4">NIES-2499</strain>
    </source>
</reference>
<comment type="caution">
    <text evidence="3">The sequence shown here is derived from an EMBL/GenBank/DDBJ whole genome shotgun (WGS) entry which is preliminary data.</text>
</comment>
<protein>
    <submittedName>
        <fullName evidence="3">Uncharacterized protein</fullName>
    </submittedName>
</protein>
<evidence type="ECO:0000313" key="3">
    <source>
        <dbReference type="EMBL" id="GAX73982.1"/>
    </source>
</evidence>
<evidence type="ECO:0000313" key="4">
    <source>
        <dbReference type="Proteomes" id="UP000232323"/>
    </source>
</evidence>
<accession>A0A250WTM2</accession>
<feature type="transmembrane region" description="Helical" evidence="2">
    <location>
        <begin position="51"/>
        <end position="84"/>
    </location>
</feature>